<evidence type="ECO:0000313" key="2">
    <source>
        <dbReference type="EMBL" id="TPG55862.1"/>
    </source>
</evidence>
<comment type="caution">
    <text evidence="2">The sequence shown here is derived from an EMBL/GenBank/DDBJ whole genome shotgun (WGS) entry which is preliminary data.</text>
</comment>
<accession>A0A502G2R5</accession>
<protein>
    <submittedName>
        <fullName evidence="2">Uncharacterized protein</fullName>
    </submittedName>
</protein>
<sequence>MHQAQRVVGEQDTGRNARVPKQALQPLVRSGFPARQGAPRVWFHPRRLASYQDLPAGLIWRHHCKLRLQHRFGCGQHDAQRVWDLRTVGAACDLRRTPVQYLREKRPWIAQSGGALVVTAQELSDCLAVQATLLCRHKRLLGKCAGRYDDPNRLDLTEPMLVDVLGSIGLSAHQPVTGQR</sequence>
<dbReference type="EMBL" id="RCZP01000011">
    <property type="protein sequence ID" value="TPG55862.1"/>
    <property type="molecule type" value="Genomic_DNA"/>
</dbReference>
<proteinExistence type="predicted"/>
<organism evidence="2 3">
    <name type="scientific">Muricoccus nepalensis</name>
    <dbReference type="NCBI Taxonomy" id="1854500"/>
    <lineage>
        <taxon>Bacteria</taxon>
        <taxon>Pseudomonadati</taxon>
        <taxon>Pseudomonadota</taxon>
        <taxon>Alphaproteobacteria</taxon>
        <taxon>Acetobacterales</taxon>
        <taxon>Roseomonadaceae</taxon>
        <taxon>Muricoccus</taxon>
    </lineage>
</organism>
<dbReference type="Proteomes" id="UP000317078">
    <property type="component" value="Unassembled WGS sequence"/>
</dbReference>
<name>A0A502G2R5_9PROT</name>
<dbReference type="AlphaFoldDB" id="A0A502G2R5"/>
<reference evidence="2 3" key="1">
    <citation type="journal article" date="2019" name="Environ. Microbiol.">
        <title>Species interactions and distinct microbial communities in high Arctic permafrost affected cryosols are associated with the CH4 and CO2 gas fluxes.</title>
        <authorList>
            <person name="Altshuler I."/>
            <person name="Hamel J."/>
            <person name="Turney S."/>
            <person name="Magnuson E."/>
            <person name="Levesque R."/>
            <person name="Greer C."/>
            <person name="Whyte L.G."/>
        </authorList>
    </citation>
    <scope>NUCLEOTIDE SEQUENCE [LARGE SCALE GENOMIC DNA]</scope>
    <source>
        <strain evidence="2 3">S9.3B</strain>
    </source>
</reference>
<feature type="region of interest" description="Disordered" evidence="1">
    <location>
        <begin position="1"/>
        <end position="22"/>
    </location>
</feature>
<evidence type="ECO:0000313" key="3">
    <source>
        <dbReference type="Proteomes" id="UP000317078"/>
    </source>
</evidence>
<evidence type="ECO:0000256" key="1">
    <source>
        <dbReference type="SAM" id="MobiDB-lite"/>
    </source>
</evidence>
<gene>
    <name evidence="2" type="ORF">EAH89_13020</name>
</gene>
<keyword evidence="3" id="KW-1185">Reference proteome</keyword>